<comment type="caution">
    <text evidence="9">The sequence shown here is derived from an EMBL/GenBank/DDBJ whole genome shotgun (WGS) entry which is preliminary data.</text>
</comment>
<accession>A0A928VPK5</accession>
<evidence type="ECO:0000256" key="7">
    <source>
        <dbReference type="RuleBase" id="RU003960"/>
    </source>
</evidence>
<keyword evidence="3" id="KW-0169">Cobalamin biosynthesis</keyword>
<dbReference type="Pfam" id="PF00590">
    <property type="entry name" value="TP_methylase"/>
    <property type="match status" value="1"/>
</dbReference>
<dbReference type="InterPro" id="IPR014777">
    <property type="entry name" value="4pyrrole_Mease_sub1"/>
</dbReference>
<evidence type="ECO:0000313" key="9">
    <source>
        <dbReference type="EMBL" id="MBE9030202.1"/>
    </source>
</evidence>
<reference evidence="9" key="1">
    <citation type="submission" date="2020-10" db="EMBL/GenBank/DDBJ databases">
        <authorList>
            <person name="Castelo-Branco R."/>
            <person name="Eusebio N."/>
            <person name="Adriana R."/>
            <person name="Vieira A."/>
            <person name="Brugerolle De Fraissinette N."/>
            <person name="Rezende De Castro R."/>
            <person name="Schneider M.P."/>
            <person name="Vasconcelos V."/>
            <person name="Leao P.N."/>
        </authorList>
    </citation>
    <scope>NUCLEOTIDE SEQUENCE</scope>
    <source>
        <strain evidence="9">LEGE 11480</strain>
    </source>
</reference>
<keyword evidence="6" id="KW-0949">S-adenosyl-L-methionine</keyword>
<evidence type="ECO:0000256" key="2">
    <source>
        <dbReference type="ARBA" id="ARBA00005879"/>
    </source>
</evidence>
<dbReference type="EMBL" id="JADEXQ010000031">
    <property type="protein sequence ID" value="MBE9030202.1"/>
    <property type="molecule type" value="Genomic_DNA"/>
</dbReference>
<organism evidence="9 10">
    <name type="scientific">Romeriopsis navalis LEGE 11480</name>
    <dbReference type="NCBI Taxonomy" id="2777977"/>
    <lineage>
        <taxon>Bacteria</taxon>
        <taxon>Bacillati</taxon>
        <taxon>Cyanobacteriota</taxon>
        <taxon>Cyanophyceae</taxon>
        <taxon>Leptolyngbyales</taxon>
        <taxon>Leptolyngbyaceae</taxon>
        <taxon>Romeriopsis</taxon>
        <taxon>Romeriopsis navalis</taxon>
    </lineage>
</organism>
<dbReference type="PANTHER" id="PTHR45790">
    <property type="entry name" value="SIROHEME SYNTHASE-RELATED"/>
    <property type="match status" value="1"/>
</dbReference>
<evidence type="ECO:0000256" key="6">
    <source>
        <dbReference type="ARBA" id="ARBA00022691"/>
    </source>
</evidence>
<dbReference type="RefSeq" id="WP_264325029.1">
    <property type="nucleotide sequence ID" value="NZ_JADEXQ010000031.1"/>
</dbReference>
<dbReference type="AlphaFoldDB" id="A0A928VPK5"/>
<evidence type="ECO:0000313" key="10">
    <source>
        <dbReference type="Proteomes" id="UP000625316"/>
    </source>
</evidence>
<dbReference type="InterPro" id="IPR035996">
    <property type="entry name" value="4pyrrol_Methylase_sf"/>
</dbReference>
<dbReference type="InterPro" id="IPR006362">
    <property type="entry name" value="Cbl_synth_CobM/CibF"/>
</dbReference>
<dbReference type="EC" id="2.1.1.133" evidence="9"/>
<evidence type="ECO:0000256" key="4">
    <source>
        <dbReference type="ARBA" id="ARBA00022603"/>
    </source>
</evidence>
<comment type="similarity">
    <text evidence="2 7">Belongs to the precorrin methyltransferase family.</text>
</comment>
<dbReference type="SUPFAM" id="SSF53790">
    <property type="entry name" value="Tetrapyrrole methylase"/>
    <property type="match status" value="1"/>
</dbReference>
<keyword evidence="5 7" id="KW-0808">Transferase</keyword>
<dbReference type="NCBIfam" id="TIGR01465">
    <property type="entry name" value="cobM_cbiF"/>
    <property type="match status" value="1"/>
</dbReference>
<dbReference type="PROSITE" id="PS00839">
    <property type="entry name" value="SUMT_1"/>
    <property type="match status" value="1"/>
</dbReference>
<name>A0A928VPK5_9CYAN</name>
<evidence type="ECO:0000259" key="8">
    <source>
        <dbReference type="Pfam" id="PF00590"/>
    </source>
</evidence>
<dbReference type="PROSITE" id="PS00840">
    <property type="entry name" value="SUMT_2"/>
    <property type="match status" value="1"/>
</dbReference>
<sequence length="279" mass="30737">MPKPIIHFIGAGPGDPDLITVKGARLLKQADVVVYADSLIPIDLINHYVKPKTEIIPTADKSLAQILEILVDRAQSGKTVIRLHDGDPCLYGAIQEQMNGLLAAGIDFEIIPGVSAYQLAAAKLRVELTQPQQIQSIILTRVSGRTQVPATEELETMAAHQASLCLYLSARHVQKAQTKLLKHYPADTPVAICFRVGWKDERILVVPLTAMASTTDRENLIRTTMYVVSPALKAATVPTEYGTSHISKPTTTATSNLYAADYDRLFRRSHELKQRDFDD</sequence>
<evidence type="ECO:0000256" key="1">
    <source>
        <dbReference type="ARBA" id="ARBA00004953"/>
    </source>
</evidence>
<comment type="pathway">
    <text evidence="1">Cofactor biosynthesis; adenosylcobalamin biosynthesis.</text>
</comment>
<dbReference type="GO" id="GO:0046026">
    <property type="term" value="F:precorrin-4 C11-methyltransferase activity"/>
    <property type="evidence" value="ECO:0007669"/>
    <property type="project" value="UniProtKB-EC"/>
</dbReference>
<gene>
    <name evidence="9" type="primary">cobM</name>
    <name evidence="9" type="ORF">IQ266_10720</name>
</gene>
<feature type="domain" description="Tetrapyrrole methylase" evidence="8">
    <location>
        <begin position="6"/>
        <end position="210"/>
    </location>
</feature>
<dbReference type="GO" id="GO:0032259">
    <property type="term" value="P:methylation"/>
    <property type="evidence" value="ECO:0007669"/>
    <property type="project" value="UniProtKB-KW"/>
</dbReference>
<dbReference type="Gene3D" id="3.30.950.10">
    <property type="entry name" value="Methyltransferase, Cobalt-precorrin-4 Transmethylase, Domain 2"/>
    <property type="match status" value="1"/>
</dbReference>
<protein>
    <submittedName>
        <fullName evidence="9">Precorrin-4 C(11)-methyltransferase</fullName>
        <ecNumber evidence="9">2.1.1.133</ecNumber>
    </submittedName>
</protein>
<dbReference type="InterPro" id="IPR000878">
    <property type="entry name" value="4pyrrol_Mease"/>
</dbReference>
<keyword evidence="10" id="KW-1185">Reference proteome</keyword>
<dbReference type="InterPro" id="IPR003043">
    <property type="entry name" value="Uropor_MeTrfase_CS"/>
</dbReference>
<proteinExistence type="inferred from homology"/>
<dbReference type="Gene3D" id="3.40.1010.10">
    <property type="entry name" value="Cobalt-precorrin-4 Transmethylase, Domain 1"/>
    <property type="match status" value="1"/>
</dbReference>
<dbReference type="GO" id="GO:0009236">
    <property type="term" value="P:cobalamin biosynthetic process"/>
    <property type="evidence" value="ECO:0007669"/>
    <property type="project" value="UniProtKB-KW"/>
</dbReference>
<dbReference type="CDD" id="cd11641">
    <property type="entry name" value="Precorrin-4_C11-MT"/>
    <property type="match status" value="1"/>
</dbReference>
<dbReference type="Proteomes" id="UP000625316">
    <property type="component" value="Unassembled WGS sequence"/>
</dbReference>
<dbReference type="InterPro" id="IPR050161">
    <property type="entry name" value="Siro_Cobalamin_biosynth"/>
</dbReference>
<dbReference type="InterPro" id="IPR014776">
    <property type="entry name" value="4pyrrole_Mease_sub2"/>
</dbReference>
<dbReference type="PANTHER" id="PTHR45790:SF4">
    <property type="entry name" value="COBALT-PRECORRIN-4 C(11)-METHYLTRANSFERASE"/>
    <property type="match status" value="1"/>
</dbReference>
<keyword evidence="4 7" id="KW-0489">Methyltransferase</keyword>
<evidence type="ECO:0000256" key="3">
    <source>
        <dbReference type="ARBA" id="ARBA00022573"/>
    </source>
</evidence>
<evidence type="ECO:0000256" key="5">
    <source>
        <dbReference type="ARBA" id="ARBA00022679"/>
    </source>
</evidence>